<dbReference type="Gene3D" id="3.90.226.10">
    <property type="entry name" value="2-enoyl-CoA Hydratase, Chain A, domain 1"/>
    <property type="match status" value="1"/>
</dbReference>
<evidence type="ECO:0000256" key="6">
    <source>
        <dbReference type="ARBA" id="ARBA00022825"/>
    </source>
</evidence>
<evidence type="ECO:0000313" key="12">
    <source>
        <dbReference type="Proteomes" id="UP000009011"/>
    </source>
</evidence>
<dbReference type="Pfam" id="PF26549">
    <property type="entry name" value="Tricorn_N"/>
    <property type="match status" value="1"/>
</dbReference>
<evidence type="ECO:0000256" key="1">
    <source>
        <dbReference type="ARBA" id="ARBA00004496"/>
    </source>
</evidence>
<dbReference type="InterPro" id="IPR011042">
    <property type="entry name" value="6-blade_b-propeller_TolB-like"/>
</dbReference>
<dbReference type="InterPro" id="IPR029414">
    <property type="entry name" value="Tricorn_PDZ"/>
</dbReference>
<dbReference type="PATRIC" id="fig|1191523.3.peg.770"/>
<evidence type="ECO:0000256" key="7">
    <source>
        <dbReference type="PIRNR" id="PIRNR036421"/>
    </source>
</evidence>
<keyword evidence="3 7" id="KW-0963">Cytoplasm</keyword>
<organism evidence="11 12">
    <name type="scientific">Melioribacter roseus (strain DSM 23840 / JCM 17771 / VKM B-2668 / P3M-2)</name>
    <dbReference type="NCBI Taxonomy" id="1191523"/>
    <lineage>
        <taxon>Bacteria</taxon>
        <taxon>Pseudomonadati</taxon>
        <taxon>Ignavibacteriota</taxon>
        <taxon>Ignavibacteria</taxon>
        <taxon>Ignavibacteriales</taxon>
        <taxon>Melioribacteraceae</taxon>
        <taxon>Melioribacter</taxon>
    </lineage>
</organism>
<reference evidence="11 12" key="1">
    <citation type="journal article" date="2013" name="PLoS ONE">
        <title>Genomic analysis of Melioribacter roseus, facultatively anaerobic organotrophic bacterium representing a novel deep lineage within Bacteriodetes/Chlorobi group.</title>
        <authorList>
            <person name="Kadnikov V.V."/>
            <person name="Mardanov A.V."/>
            <person name="Podosokorskaya O.A."/>
            <person name="Gavrilov S.N."/>
            <person name="Kublanov I.V."/>
            <person name="Beletsky A.V."/>
            <person name="Bonch-Osmolovskaya E.A."/>
            <person name="Ravin N.V."/>
        </authorList>
    </citation>
    <scope>NUCLEOTIDE SEQUENCE [LARGE SCALE GENOMIC DNA]</scope>
    <source>
        <strain evidence="12">JCM 17771 / P3M-2</strain>
    </source>
</reference>
<keyword evidence="12" id="KW-1185">Reference proteome</keyword>
<keyword evidence="5 7" id="KW-0378">Hydrolase</keyword>
<dbReference type="KEGG" id="mro:MROS_0736"/>
<dbReference type="Gene3D" id="2.120.10.60">
    <property type="entry name" value="Tricorn protease N-terminal domain"/>
    <property type="match status" value="1"/>
</dbReference>
<dbReference type="InterPro" id="IPR029045">
    <property type="entry name" value="ClpP/crotonase-like_dom_sf"/>
</dbReference>
<dbReference type="HOGENOM" id="CLU_005503_0_0_10"/>
<dbReference type="eggNOG" id="COG0793">
    <property type="taxonomic scope" value="Bacteria"/>
</dbReference>
<sequence>MKRIIFLLILASAILNAQDKLLRFPSLNDDGSLIAFSYQGDIWTAPSAGGQAIRLTVHEGYESHPVFGPDGKFISFSGERYGNNDIFIMPAKGGEPERLTYHSANDNISSFTNDGKILFNTYRVFRKIERPPEIYVISKDGGTEKRFLGAQGYEPSLSPSGKFLAFVRADINPVERLEYRGPSNREIWIYNFDNDKYTKLKLFETNDIQPRWKDDGALYFLSSESGQYNIYKITLDENGNQSSPPVRITNFKDHSVRHFNISEDGNFIVFEQNKSIYLLDTKTNDFREVDIEIAADYRYDPVVFKTFSKDATEYAVSPNGKLMAYVVRGEIFLKENNKEDSKSVNLSNSPFNDKGLAWLSDTTLIFTSDRMDNNFELYLIRSSDKNETDLFKTLKRDIVRLTNTKEDEAEPVVSNKRNKIAYLLEGEKKKLITTSIDENGKLTSPVILHEGWAEPHGVCWSPDDNWLAYSMDDLYFNEEVFIQAADNSSPAVNISMHPRSDFNPHWSKDGSKLAFISERHNRDDDVWFVWLKKSDWEKTQEDWEEEEDSSKNKKSNSDIKIDFENIHERLVRVTDFSGNEDDVVISADGKTFYYTAENSSSKGRDIYSIKWNGKDIKELTHSGVNPSDLYISKDDKLYYKKRGGSIARIDIKKDKSEDLNFRAEMFIDYPAEKEQIFEEAWRALRDNFYDPDFHGKDWRALKDKYKDLCLAASTNYDFRDMFNLMLGELNSSHMGFRNRDIAETQEDETGLLGAELFPVEDGMLVKHVIAGSPADKNESKLYKGDIITAVNGIKVDAKTNFYKYFNKTADEKVLLTVKDNADKTREIIIRPVKSLRDLLYKEWVDSRKKLTERYSNGRLGYIHIQGMNIPSLEVFERELTAAGYGKEGLVIDVRYNGGGFTTDLLMTILNYKQHAYTIPRGAAKHLEKEKKKFRDYYPIGERLVFAAWLKPSVALCNEGSYSNAEIFSHAYKNLGIGTLVGYPTNGSVISTGARTLIDGSYVRLPFRGWFVKATDKNQELGPAIPDIIVENPPDWLEKDDDPQLKKAVEVLLDQIDDKKK</sequence>
<dbReference type="eggNOG" id="COG4946">
    <property type="taxonomic scope" value="Bacteria"/>
</dbReference>
<dbReference type="Pfam" id="PF03572">
    <property type="entry name" value="Peptidase_S41"/>
    <property type="match status" value="1"/>
</dbReference>
<comment type="function">
    <text evidence="7">Degrades oligopeptides.</text>
</comment>
<gene>
    <name evidence="11" type="ordered locus">MROS_0736</name>
</gene>
<dbReference type="EC" id="3.4.21.-" evidence="7"/>
<dbReference type="Pfam" id="PF14684">
    <property type="entry name" value="Tricorn_C1"/>
    <property type="match status" value="1"/>
</dbReference>
<dbReference type="Proteomes" id="UP000009011">
    <property type="component" value="Chromosome"/>
</dbReference>
<feature type="active site" description="Charge relay system" evidence="8">
    <location>
        <position position="733"/>
    </location>
</feature>
<dbReference type="SMART" id="SM00228">
    <property type="entry name" value="PDZ"/>
    <property type="match status" value="1"/>
</dbReference>
<accession>I6ZY86</accession>
<dbReference type="AlphaFoldDB" id="I6ZY86"/>
<dbReference type="GO" id="GO:0006508">
    <property type="term" value="P:proteolysis"/>
    <property type="evidence" value="ECO:0007669"/>
    <property type="project" value="UniProtKB-UniRule"/>
</dbReference>
<dbReference type="SUPFAM" id="SSF52096">
    <property type="entry name" value="ClpP/crotonase"/>
    <property type="match status" value="1"/>
</dbReference>
<dbReference type="Gene3D" id="2.120.10.30">
    <property type="entry name" value="TolB, C-terminal domain"/>
    <property type="match status" value="3"/>
</dbReference>
<dbReference type="Gene3D" id="3.30.750.44">
    <property type="match status" value="1"/>
</dbReference>
<comment type="similarity">
    <text evidence="2 7">Belongs to the peptidase S41B family.</text>
</comment>
<proteinExistence type="inferred from homology"/>
<keyword evidence="4 7" id="KW-0645">Protease</keyword>
<dbReference type="InterPro" id="IPR001478">
    <property type="entry name" value="PDZ"/>
</dbReference>
<dbReference type="Gene3D" id="2.30.42.10">
    <property type="match status" value="1"/>
</dbReference>
<feature type="chain" id="PRO_5003707484" description="Tricorn protease homolog" evidence="9">
    <location>
        <begin position="18"/>
        <end position="1060"/>
    </location>
</feature>
<dbReference type="RefSeq" id="WP_014855414.1">
    <property type="nucleotide sequence ID" value="NC_018178.1"/>
</dbReference>
<dbReference type="PANTHER" id="PTHR43253">
    <property type="entry name" value="TRICORN PROTEASE HOMOLOG 2-RELATED"/>
    <property type="match status" value="1"/>
</dbReference>
<dbReference type="PANTHER" id="PTHR43253:SF1">
    <property type="entry name" value="TRICORN PROTEASE HOMOLOG 2-RELATED"/>
    <property type="match status" value="1"/>
</dbReference>
<evidence type="ECO:0000256" key="9">
    <source>
        <dbReference type="SAM" id="SignalP"/>
    </source>
</evidence>
<dbReference type="EMBL" id="CP003557">
    <property type="protein sequence ID" value="AFN73978.1"/>
    <property type="molecule type" value="Genomic_DNA"/>
</dbReference>
<dbReference type="CDD" id="cd07562">
    <property type="entry name" value="Peptidase_S41_TRI"/>
    <property type="match status" value="1"/>
</dbReference>
<dbReference type="InterPro" id="IPR036034">
    <property type="entry name" value="PDZ_sf"/>
</dbReference>
<protein>
    <recommendedName>
        <fullName evidence="7">Tricorn protease homolog</fullName>
        <ecNumber evidence="7">3.4.21.-</ecNumber>
    </recommendedName>
</protein>
<evidence type="ECO:0000259" key="10">
    <source>
        <dbReference type="PROSITE" id="PS50106"/>
    </source>
</evidence>
<dbReference type="SUPFAM" id="SSF69304">
    <property type="entry name" value="Tricorn protease N-terminal domain"/>
    <property type="match status" value="1"/>
</dbReference>
<evidence type="ECO:0000256" key="3">
    <source>
        <dbReference type="ARBA" id="ARBA00022490"/>
    </source>
</evidence>
<dbReference type="SMART" id="SM00245">
    <property type="entry name" value="TSPc"/>
    <property type="match status" value="1"/>
</dbReference>
<dbReference type="OrthoDB" id="9815657at2"/>
<evidence type="ECO:0000256" key="8">
    <source>
        <dbReference type="PIRSR" id="PIRSR036421-1"/>
    </source>
</evidence>
<feature type="domain" description="PDZ" evidence="10">
    <location>
        <begin position="741"/>
        <end position="832"/>
    </location>
</feature>
<dbReference type="InterPro" id="IPR028204">
    <property type="entry name" value="Tricorn_C1"/>
</dbReference>
<dbReference type="InterPro" id="IPR011659">
    <property type="entry name" value="WD40"/>
</dbReference>
<evidence type="ECO:0000256" key="2">
    <source>
        <dbReference type="ARBA" id="ARBA00008524"/>
    </source>
</evidence>
<dbReference type="PIRSF" id="PIRSF036421">
    <property type="entry name" value="Tricorn_protease"/>
    <property type="match status" value="1"/>
</dbReference>
<dbReference type="SUPFAM" id="SSF82171">
    <property type="entry name" value="DPP6 N-terminal domain-like"/>
    <property type="match status" value="1"/>
</dbReference>
<feature type="active site" description="Charge relay system" evidence="8">
    <location>
        <position position="1019"/>
    </location>
</feature>
<dbReference type="Pfam" id="PF07676">
    <property type="entry name" value="PD40"/>
    <property type="match status" value="3"/>
</dbReference>
<evidence type="ECO:0000256" key="4">
    <source>
        <dbReference type="ARBA" id="ARBA00022670"/>
    </source>
</evidence>
<dbReference type="SUPFAM" id="SSF50156">
    <property type="entry name" value="PDZ domain-like"/>
    <property type="match status" value="1"/>
</dbReference>
<dbReference type="PROSITE" id="PS50106">
    <property type="entry name" value="PDZ"/>
    <property type="match status" value="1"/>
</dbReference>
<feature type="signal peptide" evidence="9">
    <location>
        <begin position="1"/>
        <end position="17"/>
    </location>
</feature>
<feature type="active site" description="Nucleophile" evidence="8">
    <location>
        <position position="962"/>
    </location>
</feature>
<evidence type="ECO:0000256" key="5">
    <source>
        <dbReference type="ARBA" id="ARBA00022801"/>
    </source>
</evidence>
<dbReference type="Pfam" id="PF14685">
    <property type="entry name" value="PDZ_Tricorn"/>
    <property type="match status" value="1"/>
</dbReference>
<dbReference type="InterPro" id="IPR005151">
    <property type="entry name" value="Tail-specific_protease"/>
</dbReference>
<evidence type="ECO:0000313" key="11">
    <source>
        <dbReference type="EMBL" id="AFN73978.1"/>
    </source>
</evidence>
<keyword evidence="9" id="KW-0732">Signal</keyword>
<comment type="subcellular location">
    <subcellularLocation>
        <location evidence="1 7">Cytoplasm</location>
    </subcellularLocation>
</comment>
<dbReference type="GO" id="GO:0005737">
    <property type="term" value="C:cytoplasm"/>
    <property type="evidence" value="ECO:0007669"/>
    <property type="project" value="UniProtKB-SubCell"/>
</dbReference>
<dbReference type="STRING" id="1191523.MROS_0736"/>
<keyword evidence="6 7" id="KW-0720">Serine protease</keyword>
<dbReference type="InterPro" id="IPR012393">
    <property type="entry name" value="Tricorn_protease"/>
</dbReference>
<dbReference type="GO" id="GO:0008236">
    <property type="term" value="F:serine-type peptidase activity"/>
    <property type="evidence" value="ECO:0007669"/>
    <property type="project" value="UniProtKB-UniRule"/>
</dbReference>
<name>I6ZY86_MELRP</name>